<dbReference type="GO" id="GO:0005524">
    <property type="term" value="F:ATP binding"/>
    <property type="evidence" value="ECO:0007669"/>
    <property type="project" value="InterPro"/>
</dbReference>
<evidence type="ECO:0000313" key="3">
    <source>
        <dbReference type="Proteomes" id="UP000664417"/>
    </source>
</evidence>
<sequence length="379" mass="42865">MLESVQISNLLSFGSEPQKLALSNLNILIGPNGCGKSNLVACLNLLCKSSDDLTKAFDGPILDWLHKPFSRPPVAFIKTTYRSYREGAFRLEHVLSFTAENQFLKISNEKISKLEGDSSSLLFAHNEDTALIYSSEGRMRELAWQSNDRNRSVLSQRRDPELYPEITELSVAYQSMSFYYMQNKPPRGLQRADLPNGILTQQVDNLAMVLMRLRLYSEIEDKLNHYLSEYFGSYRRLLTLVQGGYCEILIEEESLAQIPASRLSDGTLRFITLLAILLNPEPPPLICIEEPEICQHPDSIPLIAELLVDAAQRTQIIVTTHSVELVDTFSEDPEKVIVCEKNDTTTTFDSLDPDSLKAWLENYSLGHLWTSGEIGGNRW</sequence>
<dbReference type="GO" id="GO:0016887">
    <property type="term" value="F:ATP hydrolysis activity"/>
    <property type="evidence" value="ECO:0007669"/>
    <property type="project" value="InterPro"/>
</dbReference>
<dbReference type="InterPro" id="IPR027417">
    <property type="entry name" value="P-loop_NTPase"/>
</dbReference>
<dbReference type="Pfam" id="PF13304">
    <property type="entry name" value="AAA_21"/>
    <property type="match status" value="1"/>
</dbReference>
<dbReference type="InterPro" id="IPR014555">
    <property type="entry name" value="RecF-like"/>
</dbReference>
<gene>
    <name evidence="2" type="ORF">J3U88_18605</name>
</gene>
<dbReference type="InterPro" id="IPR051396">
    <property type="entry name" value="Bact_Antivir_Def_Nuclease"/>
</dbReference>
<dbReference type="PANTHER" id="PTHR43581">
    <property type="entry name" value="ATP/GTP PHOSPHATASE"/>
    <property type="match status" value="1"/>
</dbReference>
<organism evidence="2 3">
    <name type="scientific">Acanthopleuribacter pedis</name>
    <dbReference type="NCBI Taxonomy" id="442870"/>
    <lineage>
        <taxon>Bacteria</taxon>
        <taxon>Pseudomonadati</taxon>
        <taxon>Acidobacteriota</taxon>
        <taxon>Holophagae</taxon>
        <taxon>Acanthopleuribacterales</taxon>
        <taxon>Acanthopleuribacteraceae</taxon>
        <taxon>Acanthopleuribacter</taxon>
    </lineage>
</organism>
<keyword evidence="3" id="KW-1185">Reference proteome</keyword>
<dbReference type="AlphaFoldDB" id="A0A8J7QB90"/>
<accession>A0A8J7QB90</accession>
<name>A0A8J7QB90_9BACT</name>
<dbReference type="PANTHER" id="PTHR43581:SF4">
    <property type="entry name" value="ATP_GTP PHOSPHATASE"/>
    <property type="match status" value="1"/>
</dbReference>
<feature type="domain" description="ATPase AAA-type core" evidence="1">
    <location>
        <begin position="25"/>
        <end position="327"/>
    </location>
</feature>
<dbReference type="SUPFAM" id="SSF52540">
    <property type="entry name" value="P-loop containing nucleoside triphosphate hydrolases"/>
    <property type="match status" value="1"/>
</dbReference>
<dbReference type="InterPro" id="IPR003959">
    <property type="entry name" value="ATPase_AAA_core"/>
</dbReference>
<dbReference type="PIRSF" id="PIRSF029347">
    <property type="entry name" value="RecF"/>
    <property type="match status" value="1"/>
</dbReference>
<dbReference type="EMBL" id="JAFREP010000017">
    <property type="protein sequence ID" value="MBO1320494.1"/>
    <property type="molecule type" value="Genomic_DNA"/>
</dbReference>
<dbReference type="Gene3D" id="3.40.50.300">
    <property type="entry name" value="P-loop containing nucleotide triphosphate hydrolases"/>
    <property type="match status" value="1"/>
</dbReference>
<proteinExistence type="predicted"/>
<evidence type="ECO:0000313" key="2">
    <source>
        <dbReference type="EMBL" id="MBO1320494.1"/>
    </source>
</evidence>
<reference evidence="2" key="1">
    <citation type="submission" date="2021-03" db="EMBL/GenBank/DDBJ databases">
        <authorList>
            <person name="Wang G."/>
        </authorList>
    </citation>
    <scope>NUCLEOTIDE SEQUENCE</scope>
    <source>
        <strain evidence="2">KCTC 12899</strain>
    </source>
</reference>
<dbReference type="Proteomes" id="UP000664417">
    <property type="component" value="Unassembled WGS sequence"/>
</dbReference>
<dbReference type="RefSeq" id="WP_207860449.1">
    <property type="nucleotide sequence ID" value="NZ_JAFREP010000017.1"/>
</dbReference>
<comment type="caution">
    <text evidence="2">The sequence shown here is derived from an EMBL/GenBank/DDBJ whole genome shotgun (WGS) entry which is preliminary data.</text>
</comment>
<evidence type="ECO:0000259" key="1">
    <source>
        <dbReference type="Pfam" id="PF13304"/>
    </source>
</evidence>
<protein>
    <submittedName>
        <fullName evidence="2">AAA family ATPase</fullName>
    </submittedName>
</protein>